<evidence type="ECO:0000256" key="1">
    <source>
        <dbReference type="SAM" id="MobiDB-lite"/>
    </source>
</evidence>
<dbReference type="AlphaFoldDB" id="A0AA41V4K9"/>
<sequence>IELDIISYPHEGGMEKVNLESSGDTTKEDEENPPEKSHPSSTSNNNRSIAKYISSYFMRYIRQ</sequence>
<feature type="compositionally biased region" description="Polar residues" evidence="1">
    <location>
        <begin position="39"/>
        <end position="48"/>
    </location>
</feature>
<evidence type="ECO:0000313" key="3">
    <source>
        <dbReference type="Proteomes" id="UP001177140"/>
    </source>
</evidence>
<accession>A0AA41V4K9</accession>
<protein>
    <submittedName>
        <fullName evidence="2">Uncharacterized protein</fullName>
    </submittedName>
</protein>
<keyword evidence="3" id="KW-1185">Reference proteome</keyword>
<dbReference type="Proteomes" id="UP001177140">
    <property type="component" value="Unassembled WGS sequence"/>
</dbReference>
<gene>
    <name evidence="2" type="ORF">MKW94_007804</name>
</gene>
<dbReference type="EMBL" id="JAJJMA010035621">
    <property type="protein sequence ID" value="MCL7024528.1"/>
    <property type="molecule type" value="Genomic_DNA"/>
</dbReference>
<reference evidence="2" key="1">
    <citation type="submission" date="2022-03" db="EMBL/GenBank/DDBJ databases">
        <title>A functionally conserved STORR gene fusion in Papaver species that diverged 16.8 million years ago.</title>
        <authorList>
            <person name="Catania T."/>
        </authorList>
    </citation>
    <scope>NUCLEOTIDE SEQUENCE</scope>
    <source>
        <strain evidence="2">S-191538</strain>
    </source>
</reference>
<evidence type="ECO:0000313" key="2">
    <source>
        <dbReference type="EMBL" id="MCL7024528.1"/>
    </source>
</evidence>
<feature type="non-terminal residue" evidence="2">
    <location>
        <position position="1"/>
    </location>
</feature>
<organism evidence="2 3">
    <name type="scientific">Papaver nudicaule</name>
    <name type="common">Iceland poppy</name>
    <dbReference type="NCBI Taxonomy" id="74823"/>
    <lineage>
        <taxon>Eukaryota</taxon>
        <taxon>Viridiplantae</taxon>
        <taxon>Streptophyta</taxon>
        <taxon>Embryophyta</taxon>
        <taxon>Tracheophyta</taxon>
        <taxon>Spermatophyta</taxon>
        <taxon>Magnoliopsida</taxon>
        <taxon>Ranunculales</taxon>
        <taxon>Papaveraceae</taxon>
        <taxon>Papaveroideae</taxon>
        <taxon>Papaver</taxon>
    </lineage>
</organism>
<feature type="region of interest" description="Disordered" evidence="1">
    <location>
        <begin position="1"/>
        <end position="48"/>
    </location>
</feature>
<proteinExistence type="predicted"/>
<name>A0AA41V4K9_PAPNU</name>
<feature type="non-terminal residue" evidence="2">
    <location>
        <position position="63"/>
    </location>
</feature>
<comment type="caution">
    <text evidence="2">The sequence shown here is derived from an EMBL/GenBank/DDBJ whole genome shotgun (WGS) entry which is preliminary data.</text>
</comment>